<feature type="transmembrane region" description="Helical" evidence="1">
    <location>
        <begin position="21"/>
        <end position="46"/>
    </location>
</feature>
<dbReference type="EMBL" id="CAADFC020000009">
    <property type="protein sequence ID" value="VIO69221.1"/>
    <property type="molecule type" value="Genomic_DNA"/>
</dbReference>
<evidence type="ECO:0000313" key="2">
    <source>
        <dbReference type="EMBL" id="VIO69221.1"/>
    </source>
</evidence>
<evidence type="ECO:0000256" key="1">
    <source>
        <dbReference type="SAM" id="Phobius"/>
    </source>
</evidence>
<dbReference type="Proteomes" id="UP000328092">
    <property type="component" value="Unassembled WGS sequence"/>
</dbReference>
<dbReference type="RefSeq" id="WP_244626496.1">
    <property type="nucleotide sequence ID" value="NZ_CAADFC020000009.1"/>
</dbReference>
<organism evidence="2 3">
    <name type="scientific">Bradyrhizobium ivorense</name>
    <dbReference type="NCBI Taxonomy" id="2511166"/>
    <lineage>
        <taxon>Bacteria</taxon>
        <taxon>Pseudomonadati</taxon>
        <taxon>Pseudomonadota</taxon>
        <taxon>Alphaproteobacteria</taxon>
        <taxon>Hyphomicrobiales</taxon>
        <taxon>Nitrobacteraceae</taxon>
        <taxon>Bradyrhizobium</taxon>
    </lineage>
</organism>
<feature type="transmembrane region" description="Helical" evidence="1">
    <location>
        <begin position="87"/>
        <end position="110"/>
    </location>
</feature>
<dbReference type="AlphaFoldDB" id="A0A508T517"/>
<keyword evidence="1" id="KW-1133">Transmembrane helix</keyword>
<accession>A0A508T517</accession>
<name>A0A508T517_9BRAD</name>
<keyword evidence="1" id="KW-0472">Membrane</keyword>
<sequence>MDSNLEATFDLAFSVRQAMSLTLKIVAVGAIFLGEALSIIAELIASKQFGKAGGDLTTLLPMCLLISVGGILLVFGYALGYMHLENIWIIIAISVGAILVVEPTLTLLLFRDVPTAGSLIGLALGALGTLAAIFL</sequence>
<keyword evidence="3" id="KW-1185">Reference proteome</keyword>
<evidence type="ECO:0000313" key="3">
    <source>
        <dbReference type="Proteomes" id="UP000328092"/>
    </source>
</evidence>
<proteinExistence type="predicted"/>
<keyword evidence="1" id="KW-0812">Transmembrane</keyword>
<reference evidence="2" key="1">
    <citation type="submission" date="2019-02" db="EMBL/GenBank/DDBJ databases">
        <authorList>
            <person name="Pothier F.J."/>
        </authorList>
    </citation>
    <scope>NUCLEOTIDE SEQUENCE</scope>
    <source>
        <strain evidence="2">CI-1B</strain>
    </source>
</reference>
<feature type="transmembrane region" description="Helical" evidence="1">
    <location>
        <begin position="58"/>
        <end position="80"/>
    </location>
</feature>
<feature type="transmembrane region" description="Helical" evidence="1">
    <location>
        <begin position="116"/>
        <end position="134"/>
    </location>
</feature>
<protein>
    <submittedName>
        <fullName evidence="2">Uncharacterized protein</fullName>
    </submittedName>
</protein>
<gene>
    <name evidence="2" type="ORF">CI1B_25670</name>
</gene>
<comment type="caution">
    <text evidence="2">The sequence shown here is derived from an EMBL/GenBank/DDBJ whole genome shotgun (WGS) entry which is preliminary data.</text>
</comment>